<evidence type="ECO:0008006" key="3">
    <source>
        <dbReference type="Google" id="ProtNLM"/>
    </source>
</evidence>
<dbReference type="GeneID" id="54555810"/>
<dbReference type="Proteomes" id="UP000800097">
    <property type="component" value="Unassembled WGS sequence"/>
</dbReference>
<accession>A0A6A6JNC1</accession>
<dbReference type="EMBL" id="ML986489">
    <property type="protein sequence ID" value="KAF2277725.1"/>
    <property type="molecule type" value="Genomic_DNA"/>
</dbReference>
<dbReference type="AlphaFoldDB" id="A0A6A6JNC1"/>
<gene>
    <name evidence="1" type="ORF">EI97DRAFT_499987</name>
</gene>
<dbReference type="OrthoDB" id="5327538at2759"/>
<keyword evidence="2" id="KW-1185">Reference proteome</keyword>
<dbReference type="InterPro" id="IPR051678">
    <property type="entry name" value="AGP_Transferase"/>
</dbReference>
<name>A0A6A6JNC1_WESOR</name>
<reference evidence="1" key="1">
    <citation type="journal article" date="2020" name="Stud. Mycol.">
        <title>101 Dothideomycetes genomes: a test case for predicting lifestyles and emergence of pathogens.</title>
        <authorList>
            <person name="Haridas S."/>
            <person name="Albert R."/>
            <person name="Binder M."/>
            <person name="Bloem J."/>
            <person name="Labutti K."/>
            <person name="Salamov A."/>
            <person name="Andreopoulos B."/>
            <person name="Baker S."/>
            <person name="Barry K."/>
            <person name="Bills G."/>
            <person name="Bluhm B."/>
            <person name="Cannon C."/>
            <person name="Castanera R."/>
            <person name="Culley D."/>
            <person name="Daum C."/>
            <person name="Ezra D."/>
            <person name="Gonzalez J."/>
            <person name="Henrissat B."/>
            <person name="Kuo A."/>
            <person name="Liang C."/>
            <person name="Lipzen A."/>
            <person name="Lutzoni F."/>
            <person name="Magnuson J."/>
            <person name="Mondo S."/>
            <person name="Nolan M."/>
            <person name="Ohm R."/>
            <person name="Pangilinan J."/>
            <person name="Park H.-J."/>
            <person name="Ramirez L."/>
            <person name="Alfaro M."/>
            <person name="Sun H."/>
            <person name="Tritt A."/>
            <person name="Yoshinaga Y."/>
            <person name="Zwiers L.-H."/>
            <person name="Turgeon B."/>
            <person name="Goodwin S."/>
            <person name="Spatafora J."/>
            <person name="Crous P."/>
            <person name="Grigoriev I."/>
        </authorList>
    </citation>
    <scope>NUCLEOTIDE SEQUENCE</scope>
    <source>
        <strain evidence="1">CBS 379.55</strain>
    </source>
</reference>
<sequence>MAGSAKRPPSARWKSYEGWDYNGMKQRLEQFMESIDKQALCNHVEEVTQKKAHMSEPFSAGQFWCCFEFVLEDQSLVIGRVRLPRHPSSNGTITESSESYAIQCEVATMSFLQANAPKVPSPRLYAYAPPGSQQAKAVGACYMLIEGFYGNTLQDVQFDICDLPLHTQEYIIAQWTSIQTELATFSFPKIESISHFNGAEPTIGPLGAAVAEGFPRPGPFNSTHEYFTAVGQSRYTLARKAALEDPEYDRFTLLGTSIFRDIVSLTELFKDESTLFQLNHMDLGTQNILVDEDYNFLAPCHNRLGVCANRALFK</sequence>
<dbReference type="SUPFAM" id="SSF56112">
    <property type="entry name" value="Protein kinase-like (PK-like)"/>
    <property type="match status" value="1"/>
</dbReference>
<evidence type="ECO:0000313" key="1">
    <source>
        <dbReference type="EMBL" id="KAF2277725.1"/>
    </source>
</evidence>
<proteinExistence type="predicted"/>
<protein>
    <recommendedName>
        <fullName evidence="3">Aminoglycoside phosphotransferase domain-containing protein</fullName>
    </recommendedName>
</protein>
<evidence type="ECO:0000313" key="2">
    <source>
        <dbReference type="Proteomes" id="UP000800097"/>
    </source>
</evidence>
<organism evidence="1 2">
    <name type="scientific">Westerdykella ornata</name>
    <dbReference type="NCBI Taxonomy" id="318751"/>
    <lineage>
        <taxon>Eukaryota</taxon>
        <taxon>Fungi</taxon>
        <taxon>Dikarya</taxon>
        <taxon>Ascomycota</taxon>
        <taxon>Pezizomycotina</taxon>
        <taxon>Dothideomycetes</taxon>
        <taxon>Pleosporomycetidae</taxon>
        <taxon>Pleosporales</taxon>
        <taxon>Sporormiaceae</taxon>
        <taxon>Westerdykella</taxon>
    </lineage>
</organism>
<dbReference type="PANTHER" id="PTHR21310:SF15">
    <property type="entry name" value="AMINOGLYCOSIDE PHOSPHOTRANSFERASE DOMAIN-CONTAINING PROTEIN"/>
    <property type="match status" value="1"/>
</dbReference>
<dbReference type="InterPro" id="IPR011009">
    <property type="entry name" value="Kinase-like_dom_sf"/>
</dbReference>
<dbReference type="RefSeq" id="XP_033655264.1">
    <property type="nucleotide sequence ID" value="XM_033802635.1"/>
</dbReference>
<dbReference type="PANTHER" id="PTHR21310">
    <property type="entry name" value="AMINOGLYCOSIDE PHOSPHOTRANSFERASE-RELATED-RELATED"/>
    <property type="match status" value="1"/>
</dbReference>